<dbReference type="Pfam" id="PF05277">
    <property type="entry name" value="DUF726"/>
    <property type="match status" value="1"/>
</dbReference>
<feature type="transmembrane region" description="Helical" evidence="6">
    <location>
        <begin position="315"/>
        <end position="337"/>
    </location>
</feature>
<dbReference type="EMBL" id="LXFE01003406">
    <property type="protein sequence ID" value="OLL22392.1"/>
    <property type="molecule type" value="Genomic_DNA"/>
</dbReference>
<dbReference type="SUPFAM" id="SSF53474">
    <property type="entry name" value="alpha/beta-Hydrolases"/>
    <property type="match status" value="1"/>
</dbReference>
<evidence type="ECO:0000256" key="5">
    <source>
        <dbReference type="ARBA" id="ARBA00023136"/>
    </source>
</evidence>
<evidence type="ECO:0000256" key="6">
    <source>
        <dbReference type="SAM" id="Phobius"/>
    </source>
</evidence>
<keyword evidence="3 6" id="KW-0812">Transmembrane</keyword>
<evidence type="ECO:0000256" key="3">
    <source>
        <dbReference type="ARBA" id="ARBA00022692"/>
    </source>
</evidence>
<keyword evidence="5 6" id="KW-0472">Membrane</keyword>
<evidence type="ECO:0000256" key="1">
    <source>
        <dbReference type="ARBA" id="ARBA00004141"/>
    </source>
</evidence>
<sequence length="823" mass="92478">MATARKKEELDEFGLPRIENLRVASPLAPKDRHFLRQADVHIDASVAEGASVGLDEWQEMERVINCDLEMNMNTNSNTNNTDVKDAAAYTRVNIDEDAASTTSMDERTKYLFQDDDEGGMTTFEQMQATKQLLTDHQRIAYVGLCRLSLNDMLRRISQFRVMEARIAVECMIIWTQTAMKQQIMIEQLSDHDVRDCDLAFHLCPPKSPKSSDPNLEFHDIISPAQLSEQSQFALDVRWTVLCDLFLLLVNDGAYDSRARVLLERIGLVLGLSWLDISKFEKRVSDALEVQQANESEWKQQEAVEAREKLAKNKRYMMMGLATLGGGLVIGLSAGVLAPVIGAGFGAAFTTIGVAGTSAFLTGTSGAALITTGGAVTGATIAGKGMYRRTRNVKIFEFKPLHNNKRTGLLLTISGWMLNKEDDIRLPFSTLDPIMSDVISLYWDPEVLTSMGQTMSLLATEVFTQSVQTVLGQTILMSLMGALQWPLWLTKLGYLIDNPMASSLDRAAACGLILADTLLHRNLGIRPISLVGFSIGARVIYHCLLELARMNAYGLVLDVFLFGLPVIVKQDEWIQANSVVAGRFVNGYKKDDWVLGYLFRASSGGLGHVAGLKEVSYVESVENLDVTDIVVSHLAYRENMPRLMKEIGWLVTSEEIEEIEEADPNIIRERKIERQIREAEISLSMRHKNRRPFSFFGPKRRKKKDYFDYDEFDQQPTLFDVDMIRQEIENNKPSPAPVIQKPKESCIPVQPIYSSEGSEDQYFPIREIESSLPPLIISPCNQTSDLSNICCEPTHTHSFDLQHKNQSQPLIFEDEEEQITMSFE</sequence>
<dbReference type="STRING" id="1198029.A0A1U7LIL5"/>
<organism evidence="7 8">
    <name type="scientific">Neolecta irregularis (strain DAH-3)</name>
    <dbReference type="NCBI Taxonomy" id="1198029"/>
    <lineage>
        <taxon>Eukaryota</taxon>
        <taxon>Fungi</taxon>
        <taxon>Dikarya</taxon>
        <taxon>Ascomycota</taxon>
        <taxon>Taphrinomycotina</taxon>
        <taxon>Neolectales</taxon>
        <taxon>Neolectaceae</taxon>
        <taxon>Neolecta</taxon>
    </lineage>
</organism>
<evidence type="ECO:0000313" key="8">
    <source>
        <dbReference type="Proteomes" id="UP000186594"/>
    </source>
</evidence>
<dbReference type="AlphaFoldDB" id="A0A1U7LIL5"/>
<reference evidence="7 8" key="1">
    <citation type="submission" date="2016-04" db="EMBL/GenBank/DDBJ databases">
        <title>Evolutionary innovation and constraint leading to complex multicellularity in the Ascomycota.</title>
        <authorList>
            <person name="Cisse O."/>
            <person name="Nguyen A."/>
            <person name="Hewitt D.A."/>
            <person name="Jedd G."/>
            <person name="Stajich J.E."/>
        </authorList>
    </citation>
    <scope>NUCLEOTIDE SEQUENCE [LARGE SCALE GENOMIC DNA]</scope>
    <source>
        <strain evidence="7 8">DAH-3</strain>
    </source>
</reference>
<keyword evidence="8" id="KW-1185">Reference proteome</keyword>
<dbReference type="PANTHER" id="PTHR17920">
    <property type="entry name" value="TRANSMEMBRANE AND COILED-COIL DOMAIN-CONTAINING PROTEIN 4 TMCO4"/>
    <property type="match status" value="1"/>
</dbReference>
<dbReference type="InterPro" id="IPR007941">
    <property type="entry name" value="DUF726"/>
</dbReference>
<dbReference type="Proteomes" id="UP000186594">
    <property type="component" value="Unassembled WGS sequence"/>
</dbReference>
<evidence type="ECO:0000256" key="2">
    <source>
        <dbReference type="ARBA" id="ARBA00009824"/>
    </source>
</evidence>
<comment type="subcellular location">
    <subcellularLocation>
        <location evidence="1">Membrane</location>
        <topology evidence="1">Multi-pass membrane protein</topology>
    </subcellularLocation>
</comment>
<evidence type="ECO:0000313" key="7">
    <source>
        <dbReference type="EMBL" id="OLL22392.1"/>
    </source>
</evidence>
<dbReference type="GO" id="GO:0016020">
    <property type="term" value="C:membrane"/>
    <property type="evidence" value="ECO:0007669"/>
    <property type="project" value="UniProtKB-SubCell"/>
</dbReference>
<dbReference type="GO" id="GO:0035650">
    <property type="term" value="F:AP-1 adaptor complex binding"/>
    <property type="evidence" value="ECO:0007669"/>
    <property type="project" value="EnsemblFungi"/>
</dbReference>
<comment type="similarity">
    <text evidence="2">Belongs to the TMCO4 family.</text>
</comment>
<gene>
    <name evidence="7" type="ORF">NEOLI_003903</name>
</gene>
<comment type="caution">
    <text evidence="7">The sequence shown here is derived from an EMBL/GenBank/DDBJ whole genome shotgun (WGS) entry which is preliminary data.</text>
</comment>
<dbReference type="OrthoDB" id="277931at2759"/>
<protein>
    <submittedName>
        <fullName evidence="7">Putative membrane protein</fullName>
    </submittedName>
</protein>
<dbReference type="GO" id="GO:0035652">
    <property type="term" value="P:clathrin-coated vesicle cargo loading"/>
    <property type="evidence" value="ECO:0007669"/>
    <property type="project" value="EnsemblFungi"/>
</dbReference>
<name>A0A1U7LIL5_NEOID</name>
<dbReference type="PANTHER" id="PTHR17920:SF3">
    <property type="entry name" value="TRANSMEMBRANE AND COILED-COIL DOMAIN-CONTAINING PROTEIN 4"/>
    <property type="match status" value="1"/>
</dbReference>
<dbReference type="InterPro" id="IPR029058">
    <property type="entry name" value="AB_hydrolase_fold"/>
</dbReference>
<proteinExistence type="inferred from homology"/>
<feature type="transmembrane region" description="Helical" evidence="6">
    <location>
        <begin position="357"/>
        <end position="381"/>
    </location>
</feature>
<evidence type="ECO:0000256" key="4">
    <source>
        <dbReference type="ARBA" id="ARBA00022989"/>
    </source>
</evidence>
<keyword evidence="4 6" id="KW-1133">Transmembrane helix</keyword>
<accession>A0A1U7LIL5</accession>